<dbReference type="SMART" id="SM00584">
    <property type="entry name" value="TLDc"/>
    <property type="match status" value="1"/>
</dbReference>
<dbReference type="PANTHER" id="PTHR23354">
    <property type="entry name" value="NUCLEOLAR PROTEIN 7/ESTROGEN RECEPTOR COACTIVATOR-RELATED"/>
    <property type="match status" value="1"/>
</dbReference>
<dbReference type="InterPro" id="IPR006571">
    <property type="entry name" value="TLDc_dom"/>
</dbReference>
<evidence type="ECO:0000259" key="1">
    <source>
        <dbReference type="PROSITE" id="PS51886"/>
    </source>
</evidence>
<dbReference type="Pfam" id="PF07534">
    <property type="entry name" value="TLD"/>
    <property type="match status" value="1"/>
</dbReference>
<evidence type="ECO:0000313" key="2">
    <source>
        <dbReference type="EMBL" id="ETO31594.1"/>
    </source>
</evidence>
<dbReference type="Proteomes" id="UP000023152">
    <property type="component" value="Unassembled WGS sequence"/>
</dbReference>
<proteinExistence type="predicted"/>
<evidence type="ECO:0000313" key="3">
    <source>
        <dbReference type="Proteomes" id="UP000023152"/>
    </source>
</evidence>
<accession>X6P0I9</accession>
<comment type="caution">
    <text evidence="2">The sequence shown here is derived from an EMBL/GenBank/DDBJ whole genome shotgun (WGS) entry which is preliminary data.</text>
</comment>
<dbReference type="OrthoDB" id="25620at2759"/>
<keyword evidence="3" id="KW-1185">Reference proteome</keyword>
<gene>
    <name evidence="2" type="ORF">RFI_05527</name>
</gene>
<dbReference type="AlphaFoldDB" id="X6P0I9"/>
<dbReference type="PROSITE" id="PS51886">
    <property type="entry name" value="TLDC"/>
    <property type="match status" value="1"/>
</dbReference>
<organism evidence="2 3">
    <name type="scientific">Reticulomyxa filosa</name>
    <dbReference type="NCBI Taxonomy" id="46433"/>
    <lineage>
        <taxon>Eukaryota</taxon>
        <taxon>Sar</taxon>
        <taxon>Rhizaria</taxon>
        <taxon>Retaria</taxon>
        <taxon>Foraminifera</taxon>
        <taxon>Monothalamids</taxon>
        <taxon>Reticulomyxidae</taxon>
        <taxon>Reticulomyxa</taxon>
    </lineage>
</organism>
<feature type="domain" description="TLDc" evidence="1">
    <location>
        <begin position="34"/>
        <end position="205"/>
    </location>
</feature>
<sequence>MVYGVRVRGKNKSGWGGYSSAMKGITKKLSIDSIILKEKEKNALLKFVTKKERKKRWKLLFRASKDGFLSTQFHAKCDNKGTTVTVVHSSLGQIFGGYTALPWQAGGGSYQQDPKAFIFLLRSNNKTYKKPQKWTVKSVTNSVYHSSSYGPTFGGGFDFYLCNGCNTTSGSYSNAGHSYNCPSDQTLLAGSYNFMVKDYEKSCLKKDCVVLTRLLLILLLLTKKFIHATFKKVQIPFFLYH</sequence>
<name>X6P0I9_RETFI</name>
<dbReference type="OMA" id="RCWHASS"/>
<reference evidence="2 3" key="1">
    <citation type="journal article" date="2013" name="Curr. Biol.">
        <title>The Genome of the Foraminiferan Reticulomyxa filosa.</title>
        <authorList>
            <person name="Glockner G."/>
            <person name="Hulsmann N."/>
            <person name="Schleicher M."/>
            <person name="Noegel A.A."/>
            <person name="Eichinger L."/>
            <person name="Gallinger C."/>
            <person name="Pawlowski J."/>
            <person name="Sierra R."/>
            <person name="Euteneuer U."/>
            <person name="Pillet L."/>
            <person name="Moustafa A."/>
            <person name="Platzer M."/>
            <person name="Groth M."/>
            <person name="Szafranski K."/>
            <person name="Schliwa M."/>
        </authorList>
    </citation>
    <scope>NUCLEOTIDE SEQUENCE [LARGE SCALE GENOMIC DNA]</scope>
</reference>
<protein>
    <recommendedName>
        <fullName evidence="1">TLDc domain-containing protein</fullName>
    </recommendedName>
</protein>
<dbReference type="EMBL" id="ASPP01004827">
    <property type="protein sequence ID" value="ETO31594.1"/>
    <property type="molecule type" value="Genomic_DNA"/>
</dbReference>